<dbReference type="PANTHER" id="PTHR42760">
    <property type="entry name" value="SHORT-CHAIN DEHYDROGENASES/REDUCTASES FAMILY MEMBER"/>
    <property type="match status" value="1"/>
</dbReference>
<protein>
    <submittedName>
        <fullName evidence="3">Uncharacterized protein</fullName>
    </submittedName>
</protein>
<organism evidence="3 4">
    <name type="scientific">Candidatus Buchananbacteria bacterium CG10_big_fil_rev_8_21_14_0_10_42_9</name>
    <dbReference type="NCBI Taxonomy" id="1974526"/>
    <lineage>
        <taxon>Bacteria</taxon>
        <taxon>Candidatus Buchananiibacteriota</taxon>
    </lineage>
</organism>
<name>A0A2H0W2N1_9BACT</name>
<accession>A0A2H0W2N1</accession>
<dbReference type="EMBL" id="PEZZ01000033">
    <property type="protein sequence ID" value="PIS04890.1"/>
    <property type="molecule type" value="Genomic_DNA"/>
</dbReference>
<dbReference type="AlphaFoldDB" id="A0A2H0W2N1"/>
<evidence type="ECO:0000313" key="3">
    <source>
        <dbReference type="EMBL" id="PIS04890.1"/>
    </source>
</evidence>
<evidence type="ECO:0000256" key="2">
    <source>
        <dbReference type="ARBA" id="ARBA00023002"/>
    </source>
</evidence>
<comment type="caution">
    <text evidence="3">The sequence shown here is derived from an EMBL/GenBank/DDBJ whole genome shotgun (WGS) entry which is preliminary data.</text>
</comment>
<gene>
    <name evidence="3" type="ORF">COT81_04115</name>
</gene>
<sequence>MKTMSSQLDNQVVIITGAAKGLGRALALGLAKEGAIVVGHYHKSKKEAGELEKELREFNDKSRISKADLISAKETEAMFKNIFKQFGKVDILINNVGNFIYTPIEETTIEQFDDVWQTNARSTFLCSQLVLPEMKAQGSGKIINFGCVGADRMVLRENTTPYYIAKSAVIQLTKKMAESYAPHGININAISPGILDSSEHKLDVPAGRYANFDDILNAVLFLLSNKSNYINGANIEVAGGWAP</sequence>
<dbReference type="SUPFAM" id="SSF51735">
    <property type="entry name" value="NAD(P)-binding Rossmann-fold domains"/>
    <property type="match status" value="1"/>
</dbReference>
<dbReference type="PANTHER" id="PTHR42760:SF133">
    <property type="entry name" value="3-OXOACYL-[ACYL-CARRIER-PROTEIN] REDUCTASE"/>
    <property type="match status" value="1"/>
</dbReference>
<comment type="similarity">
    <text evidence="1">Belongs to the short-chain dehydrogenases/reductases (SDR) family.</text>
</comment>
<dbReference type="InterPro" id="IPR036291">
    <property type="entry name" value="NAD(P)-bd_dom_sf"/>
</dbReference>
<dbReference type="CDD" id="cd05233">
    <property type="entry name" value="SDR_c"/>
    <property type="match status" value="1"/>
</dbReference>
<dbReference type="GO" id="GO:0048038">
    <property type="term" value="F:quinone binding"/>
    <property type="evidence" value="ECO:0007669"/>
    <property type="project" value="TreeGrafter"/>
</dbReference>
<dbReference type="Pfam" id="PF13561">
    <property type="entry name" value="adh_short_C2"/>
    <property type="match status" value="1"/>
</dbReference>
<dbReference type="Gene3D" id="3.40.50.720">
    <property type="entry name" value="NAD(P)-binding Rossmann-like Domain"/>
    <property type="match status" value="1"/>
</dbReference>
<dbReference type="GO" id="GO:0016616">
    <property type="term" value="F:oxidoreductase activity, acting on the CH-OH group of donors, NAD or NADP as acceptor"/>
    <property type="evidence" value="ECO:0007669"/>
    <property type="project" value="TreeGrafter"/>
</dbReference>
<dbReference type="InterPro" id="IPR002347">
    <property type="entry name" value="SDR_fam"/>
</dbReference>
<evidence type="ECO:0000313" key="4">
    <source>
        <dbReference type="Proteomes" id="UP000230935"/>
    </source>
</evidence>
<keyword evidence="2" id="KW-0560">Oxidoreductase</keyword>
<dbReference type="Proteomes" id="UP000230935">
    <property type="component" value="Unassembled WGS sequence"/>
</dbReference>
<dbReference type="PRINTS" id="PR00081">
    <property type="entry name" value="GDHRDH"/>
</dbReference>
<reference evidence="4" key="1">
    <citation type="submission" date="2017-09" db="EMBL/GenBank/DDBJ databases">
        <title>Depth-based differentiation of microbial function through sediment-hosted aquifers and enrichment of novel symbionts in the deep terrestrial subsurface.</title>
        <authorList>
            <person name="Probst A.J."/>
            <person name="Ladd B."/>
            <person name="Jarett J.K."/>
            <person name="Geller-Mcgrath D.E."/>
            <person name="Sieber C.M.K."/>
            <person name="Emerson J.B."/>
            <person name="Anantharaman K."/>
            <person name="Thomas B.C."/>
            <person name="Malmstrom R."/>
            <person name="Stieglmeier M."/>
            <person name="Klingl A."/>
            <person name="Woyke T."/>
            <person name="Ryan C.M."/>
            <person name="Banfield J.F."/>
        </authorList>
    </citation>
    <scope>NUCLEOTIDE SEQUENCE [LARGE SCALE GENOMIC DNA]</scope>
</reference>
<proteinExistence type="inferred from homology"/>
<evidence type="ECO:0000256" key="1">
    <source>
        <dbReference type="ARBA" id="ARBA00006484"/>
    </source>
</evidence>
<dbReference type="GO" id="GO:0006633">
    <property type="term" value="P:fatty acid biosynthetic process"/>
    <property type="evidence" value="ECO:0007669"/>
    <property type="project" value="TreeGrafter"/>
</dbReference>
<dbReference type="PRINTS" id="PR00080">
    <property type="entry name" value="SDRFAMILY"/>
</dbReference>
<dbReference type="FunFam" id="3.40.50.720:FF:000084">
    <property type="entry name" value="Short-chain dehydrogenase reductase"/>
    <property type="match status" value="1"/>
</dbReference>